<feature type="region of interest" description="Disordered" evidence="1">
    <location>
        <begin position="17"/>
        <end position="70"/>
    </location>
</feature>
<dbReference type="KEGG" id="nou:Natoc_1846"/>
<sequence length="190" mass="20393">MKRRAVLGMIGVGVVSSGVLGDPAEHTDRESLAERFECEAPSRPACNPGSTDVDRTDDGTGPEPYPDPPAAVDDVLAFVRDHERAYAKNEVRCSRERPERLGDYRIEFDDVERFDWYDGIHVVRVRYAETVGSADDGVPWATTDGYGGAVYGVDETAAVRTGLSLGPSGTLPSEAGTPDPVASGTLVDCF</sequence>
<dbReference type="Proteomes" id="UP000010878">
    <property type="component" value="Chromosome"/>
</dbReference>
<dbReference type="HOGENOM" id="CLU_1425124_0_0_2"/>
<dbReference type="RefSeq" id="WP_015321085.1">
    <property type="nucleotide sequence ID" value="NC_019974.1"/>
</dbReference>
<protein>
    <submittedName>
        <fullName evidence="2">Uncharacterized protein</fullName>
    </submittedName>
</protein>
<dbReference type="AlphaFoldDB" id="L0JZA7"/>
<reference evidence="2 3" key="1">
    <citation type="submission" date="2012-11" db="EMBL/GenBank/DDBJ databases">
        <title>FINISHED of Natronococcus occultus SP4, DSM 3396.</title>
        <authorList>
            <consortium name="DOE Joint Genome Institute"/>
            <person name="Eisen J."/>
            <person name="Huntemann M."/>
            <person name="Wei C.-L."/>
            <person name="Han J."/>
            <person name="Detter J.C."/>
            <person name="Han C."/>
            <person name="Tapia R."/>
            <person name="Chen A."/>
            <person name="Kyrpides N."/>
            <person name="Mavromatis K."/>
            <person name="Markowitz V."/>
            <person name="Szeto E."/>
            <person name="Ivanova N."/>
            <person name="Mikhailova N."/>
            <person name="Ovchinnikova G."/>
            <person name="Pagani I."/>
            <person name="Pati A."/>
            <person name="Goodwin L."/>
            <person name="Nordberg H.P."/>
            <person name="Cantor M.N."/>
            <person name="Hua S.X."/>
            <person name="Woyke T."/>
            <person name="Eisen J."/>
            <person name="Klenk H.-P."/>
            <person name="Klenk H.-P."/>
        </authorList>
    </citation>
    <scope>NUCLEOTIDE SEQUENCE [LARGE SCALE GENOMIC DNA]</scope>
    <source>
        <strain evidence="2 3">SP4</strain>
    </source>
</reference>
<proteinExistence type="predicted"/>
<organism evidence="2 3">
    <name type="scientific">Natronococcus occultus SP4</name>
    <dbReference type="NCBI Taxonomy" id="694430"/>
    <lineage>
        <taxon>Archaea</taxon>
        <taxon>Methanobacteriati</taxon>
        <taxon>Methanobacteriota</taxon>
        <taxon>Stenosarchaea group</taxon>
        <taxon>Halobacteria</taxon>
        <taxon>Halobacteriales</taxon>
        <taxon>Natrialbaceae</taxon>
        <taxon>Natronococcus</taxon>
    </lineage>
</organism>
<keyword evidence="3" id="KW-1185">Reference proteome</keyword>
<dbReference type="eggNOG" id="arCOG08152">
    <property type="taxonomic scope" value="Archaea"/>
</dbReference>
<gene>
    <name evidence="2" type="ORF">Natoc_1846</name>
</gene>
<feature type="compositionally biased region" description="Basic and acidic residues" evidence="1">
    <location>
        <begin position="23"/>
        <end position="40"/>
    </location>
</feature>
<evidence type="ECO:0000313" key="3">
    <source>
        <dbReference type="Proteomes" id="UP000010878"/>
    </source>
</evidence>
<name>L0JZA7_9EURY</name>
<accession>L0JZA7</accession>
<evidence type="ECO:0000313" key="2">
    <source>
        <dbReference type="EMBL" id="AGB37640.1"/>
    </source>
</evidence>
<evidence type="ECO:0000256" key="1">
    <source>
        <dbReference type="SAM" id="MobiDB-lite"/>
    </source>
</evidence>
<dbReference type="EMBL" id="CP003929">
    <property type="protein sequence ID" value="AGB37640.1"/>
    <property type="molecule type" value="Genomic_DNA"/>
</dbReference>
<dbReference type="GeneID" id="14404930"/>